<keyword evidence="3" id="KW-1185">Reference proteome</keyword>
<dbReference type="Proteomes" id="UP001055712">
    <property type="component" value="Unassembled WGS sequence"/>
</dbReference>
<dbReference type="OrthoDB" id="545471at2759"/>
<proteinExistence type="predicted"/>
<gene>
    <name evidence="2" type="ORF">D9Q98_007934</name>
</gene>
<evidence type="ECO:0000313" key="2">
    <source>
        <dbReference type="EMBL" id="KAI3425964.1"/>
    </source>
</evidence>
<dbReference type="AlphaFoldDB" id="A0A9D4THU1"/>
<evidence type="ECO:0000313" key="3">
    <source>
        <dbReference type="Proteomes" id="UP001055712"/>
    </source>
</evidence>
<feature type="region of interest" description="Disordered" evidence="1">
    <location>
        <begin position="232"/>
        <end position="275"/>
    </location>
</feature>
<reference evidence="2" key="1">
    <citation type="journal article" date="2019" name="Plant J.">
        <title>Chlorella vulgaris genome assembly and annotation reveals the molecular basis for metabolic acclimation to high light conditions.</title>
        <authorList>
            <person name="Cecchin M."/>
            <person name="Marcolungo L."/>
            <person name="Rossato M."/>
            <person name="Girolomoni L."/>
            <person name="Cosentino E."/>
            <person name="Cuine S."/>
            <person name="Li-Beisson Y."/>
            <person name="Delledonne M."/>
            <person name="Ballottari M."/>
        </authorList>
    </citation>
    <scope>NUCLEOTIDE SEQUENCE</scope>
    <source>
        <strain evidence="2">211/11P</strain>
    </source>
</reference>
<protein>
    <submittedName>
        <fullName evidence="2">Uncharacterized protein</fullName>
    </submittedName>
</protein>
<name>A0A9D4THU1_CHLVU</name>
<dbReference type="EMBL" id="SIDB01000011">
    <property type="protein sequence ID" value="KAI3425964.1"/>
    <property type="molecule type" value="Genomic_DNA"/>
</dbReference>
<comment type="caution">
    <text evidence="2">The sequence shown here is derived from an EMBL/GenBank/DDBJ whole genome shotgun (WGS) entry which is preliminary data.</text>
</comment>
<organism evidence="2 3">
    <name type="scientific">Chlorella vulgaris</name>
    <name type="common">Green alga</name>
    <dbReference type="NCBI Taxonomy" id="3077"/>
    <lineage>
        <taxon>Eukaryota</taxon>
        <taxon>Viridiplantae</taxon>
        <taxon>Chlorophyta</taxon>
        <taxon>core chlorophytes</taxon>
        <taxon>Trebouxiophyceae</taxon>
        <taxon>Chlorellales</taxon>
        <taxon>Chlorellaceae</taxon>
        <taxon>Chlorella clade</taxon>
        <taxon>Chlorella</taxon>
    </lineage>
</organism>
<accession>A0A9D4THU1</accession>
<evidence type="ECO:0000256" key="1">
    <source>
        <dbReference type="SAM" id="MobiDB-lite"/>
    </source>
</evidence>
<reference evidence="2" key="2">
    <citation type="submission" date="2020-11" db="EMBL/GenBank/DDBJ databases">
        <authorList>
            <person name="Cecchin M."/>
            <person name="Marcolungo L."/>
            <person name="Rossato M."/>
            <person name="Girolomoni L."/>
            <person name="Cosentino E."/>
            <person name="Cuine S."/>
            <person name="Li-Beisson Y."/>
            <person name="Delledonne M."/>
            <person name="Ballottari M."/>
        </authorList>
    </citation>
    <scope>NUCLEOTIDE SEQUENCE</scope>
    <source>
        <strain evidence="2">211/11P</strain>
        <tissue evidence="2">Whole cell</tissue>
    </source>
</reference>
<feature type="compositionally biased region" description="Low complexity" evidence="1">
    <location>
        <begin position="232"/>
        <end position="246"/>
    </location>
</feature>
<sequence length="290" mass="29971">MSDEVEKLKAEVAHLQSKLGELHGSDLTAVRRAYRTLCQHVAALEEESAGMVAGLEEIETQAVPPELVAKELGVAAAVAFGLAVLRQTIKVLPLKQSPVLAKGMWLLGGAFVLARLTGGTLAHMTAMFHRNASRKRRLLQKLATVQERIEIMAALQQWTERQPPPGTAARGGSVALEAGESAATATAGADAGAGVRSVAAVEPARRVSPATSSGSSAELVEMPQAEELEAAEAGAAGGPARMAARQARTDRGERGGSAPPGGHQAQGGRSTGTGDAHLATLMAYVELGKK</sequence>